<evidence type="ECO:0000256" key="1">
    <source>
        <dbReference type="ARBA" id="ARBA00023157"/>
    </source>
</evidence>
<dbReference type="InterPro" id="IPR036179">
    <property type="entry name" value="Ig-like_dom_sf"/>
</dbReference>
<dbReference type="PROSITE" id="PS50835">
    <property type="entry name" value="IG_LIKE"/>
    <property type="match status" value="1"/>
</dbReference>
<keyword evidence="4" id="KW-1185">Reference proteome</keyword>
<sequence length="181" mass="20227">MLQIFLSNSTVVTLRNVQKELTGFYGCEVSADAPLFHTDIKYAPVIVTEEPVSLPELNVEKTKYSLGEKIRANCTSQGGYPPANLTWHINGKEVKEWVGTVVVEVPGMSEVEFEARSSLFRDGKLRLRCLATQFTLYRQSAEVDIQEDIPQLAHVMGPTPPAHTNGKLIFYLLFSNSISYC</sequence>
<organism evidence="3 4">
    <name type="scientific">Rhynocoris fuscipes</name>
    <dbReference type="NCBI Taxonomy" id="488301"/>
    <lineage>
        <taxon>Eukaryota</taxon>
        <taxon>Metazoa</taxon>
        <taxon>Ecdysozoa</taxon>
        <taxon>Arthropoda</taxon>
        <taxon>Hexapoda</taxon>
        <taxon>Insecta</taxon>
        <taxon>Pterygota</taxon>
        <taxon>Neoptera</taxon>
        <taxon>Paraneoptera</taxon>
        <taxon>Hemiptera</taxon>
        <taxon>Heteroptera</taxon>
        <taxon>Panheteroptera</taxon>
        <taxon>Cimicomorpha</taxon>
        <taxon>Reduviidae</taxon>
        <taxon>Harpactorinae</taxon>
        <taxon>Harpactorini</taxon>
        <taxon>Rhynocoris</taxon>
    </lineage>
</organism>
<reference evidence="3 4" key="1">
    <citation type="submission" date="2022-12" db="EMBL/GenBank/DDBJ databases">
        <title>Chromosome-level genome assembly of true bugs.</title>
        <authorList>
            <person name="Ma L."/>
            <person name="Li H."/>
        </authorList>
    </citation>
    <scope>NUCLEOTIDE SEQUENCE [LARGE SCALE GENOMIC DNA]</scope>
    <source>
        <strain evidence="3">Lab_2022b</strain>
    </source>
</reference>
<proteinExistence type="predicted"/>
<feature type="domain" description="Ig-like" evidence="2">
    <location>
        <begin position="55"/>
        <end position="146"/>
    </location>
</feature>
<evidence type="ECO:0000313" key="4">
    <source>
        <dbReference type="Proteomes" id="UP001461498"/>
    </source>
</evidence>
<dbReference type="InterPro" id="IPR007110">
    <property type="entry name" value="Ig-like_dom"/>
</dbReference>
<dbReference type="EMBL" id="JAPXFL010000007">
    <property type="protein sequence ID" value="KAK9504200.1"/>
    <property type="molecule type" value="Genomic_DNA"/>
</dbReference>
<dbReference type="InterPro" id="IPR013783">
    <property type="entry name" value="Ig-like_fold"/>
</dbReference>
<name>A0AAW1D1T0_9HEMI</name>
<dbReference type="AlphaFoldDB" id="A0AAW1D1T0"/>
<keyword evidence="1" id="KW-1015">Disulfide bond</keyword>
<comment type="caution">
    <text evidence="3">The sequence shown here is derived from an EMBL/GenBank/DDBJ whole genome shotgun (WGS) entry which is preliminary data.</text>
</comment>
<gene>
    <name evidence="3" type="ORF">O3M35_010585</name>
</gene>
<dbReference type="Pfam" id="PF08205">
    <property type="entry name" value="C2-set_2"/>
    <property type="match status" value="1"/>
</dbReference>
<dbReference type="Proteomes" id="UP001461498">
    <property type="component" value="Unassembled WGS sequence"/>
</dbReference>
<dbReference type="Gene3D" id="2.60.40.10">
    <property type="entry name" value="Immunoglobulins"/>
    <property type="match status" value="1"/>
</dbReference>
<dbReference type="SUPFAM" id="SSF48726">
    <property type="entry name" value="Immunoglobulin"/>
    <property type="match status" value="1"/>
</dbReference>
<dbReference type="InterPro" id="IPR013162">
    <property type="entry name" value="CD80_C2-set"/>
</dbReference>
<accession>A0AAW1D1T0</accession>
<evidence type="ECO:0000313" key="3">
    <source>
        <dbReference type="EMBL" id="KAK9504200.1"/>
    </source>
</evidence>
<evidence type="ECO:0000259" key="2">
    <source>
        <dbReference type="PROSITE" id="PS50835"/>
    </source>
</evidence>
<protein>
    <recommendedName>
        <fullName evidence="2">Ig-like domain-containing protein</fullName>
    </recommendedName>
</protein>
<dbReference type="PANTHER" id="PTHR21261">
    <property type="entry name" value="BEAT PROTEIN"/>
    <property type="match status" value="1"/>
</dbReference>
<dbReference type="PANTHER" id="PTHR21261:SF17">
    <property type="entry name" value="BEAT VI"/>
    <property type="match status" value="1"/>
</dbReference>